<keyword evidence="1" id="KW-0812">Transmembrane</keyword>
<evidence type="ECO:0000313" key="3">
    <source>
        <dbReference type="Proteomes" id="UP000248079"/>
    </source>
</evidence>
<gene>
    <name evidence="2" type="ORF">DF185_08180</name>
</gene>
<dbReference type="OrthoDB" id="1120312at2"/>
<feature type="transmembrane region" description="Helical" evidence="1">
    <location>
        <begin position="98"/>
        <end position="118"/>
    </location>
</feature>
<dbReference type="Proteomes" id="UP000248079">
    <property type="component" value="Unassembled WGS sequence"/>
</dbReference>
<name>A0A2V3ZYV0_9BACT</name>
<dbReference type="AlphaFoldDB" id="A0A2V3ZYV0"/>
<keyword evidence="1" id="KW-1133">Transmembrane helix</keyword>
<accession>A0A2V3ZYV0</accession>
<evidence type="ECO:0000256" key="1">
    <source>
        <dbReference type="SAM" id="Phobius"/>
    </source>
</evidence>
<keyword evidence="3" id="KW-1185">Reference proteome</keyword>
<organism evidence="2 3">
    <name type="scientific">Marinifilum breve</name>
    <dbReference type="NCBI Taxonomy" id="2184082"/>
    <lineage>
        <taxon>Bacteria</taxon>
        <taxon>Pseudomonadati</taxon>
        <taxon>Bacteroidota</taxon>
        <taxon>Bacteroidia</taxon>
        <taxon>Marinilabiliales</taxon>
        <taxon>Marinifilaceae</taxon>
    </lineage>
</organism>
<feature type="transmembrane region" description="Helical" evidence="1">
    <location>
        <begin position="44"/>
        <end position="63"/>
    </location>
</feature>
<feature type="transmembrane region" description="Helical" evidence="1">
    <location>
        <begin position="20"/>
        <end position="37"/>
    </location>
</feature>
<feature type="transmembrane region" description="Helical" evidence="1">
    <location>
        <begin position="124"/>
        <end position="142"/>
    </location>
</feature>
<sequence>MDDIITTLFSGLTYGGDVKISVINYALLAVAIMPFFLPNMRTIAKGWTIVLAIAFVIQSLFWFVLGAQGISIVWNVLAGMLVLVAFRHRLSLLMKTKWMIVASITAVMLADVYFGLIFPLITTIAHLAAFLLGITLYLLAGFRKDRSASLSS</sequence>
<feature type="transmembrane region" description="Helical" evidence="1">
    <location>
        <begin position="69"/>
        <end position="86"/>
    </location>
</feature>
<evidence type="ECO:0000313" key="2">
    <source>
        <dbReference type="EMBL" id="PXY01453.1"/>
    </source>
</evidence>
<keyword evidence="1" id="KW-0472">Membrane</keyword>
<dbReference type="RefSeq" id="WP_110360266.1">
    <property type="nucleotide sequence ID" value="NZ_QFLI01000003.1"/>
</dbReference>
<comment type="caution">
    <text evidence="2">The sequence shown here is derived from an EMBL/GenBank/DDBJ whole genome shotgun (WGS) entry which is preliminary data.</text>
</comment>
<protein>
    <submittedName>
        <fullName evidence="2">Uncharacterized protein</fullName>
    </submittedName>
</protein>
<proteinExistence type="predicted"/>
<dbReference type="EMBL" id="QFLI01000003">
    <property type="protein sequence ID" value="PXY01453.1"/>
    <property type="molecule type" value="Genomic_DNA"/>
</dbReference>
<reference evidence="2 3" key="1">
    <citation type="submission" date="2018-05" db="EMBL/GenBank/DDBJ databases">
        <title>Marinifilum breve JC075T sp. nov., a marine bacterium isolated from Yongle Blue Hole in the South China Sea.</title>
        <authorList>
            <person name="Fu T."/>
        </authorList>
    </citation>
    <scope>NUCLEOTIDE SEQUENCE [LARGE SCALE GENOMIC DNA]</scope>
    <source>
        <strain evidence="2 3">JC075</strain>
    </source>
</reference>